<proteinExistence type="predicted"/>
<reference evidence="2 3" key="1">
    <citation type="submission" date="2008-02" db="EMBL/GenBank/DDBJ databases">
        <title>A 6x draft sequence assembly of the Pongo pygmaeus abelii genome.</title>
        <authorList>
            <person name="Wilson R.K."/>
            <person name="Mardis E."/>
        </authorList>
    </citation>
    <scope>NUCLEOTIDE SEQUENCE [LARGE SCALE GENOMIC DNA]</scope>
</reference>
<dbReference type="InterPro" id="IPR008979">
    <property type="entry name" value="Galactose-bd-like_sf"/>
</dbReference>
<reference evidence="2" key="3">
    <citation type="submission" date="2025-09" db="UniProtKB">
        <authorList>
            <consortium name="Ensembl"/>
        </authorList>
    </citation>
    <scope>IDENTIFICATION</scope>
</reference>
<dbReference type="HOGENOM" id="CLU_1699554_0_0_1"/>
<evidence type="ECO:0000313" key="2">
    <source>
        <dbReference type="Ensembl" id="ENSPPYP00000012969.3"/>
    </source>
</evidence>
<protein>
    <submittedName>
        <fullName evidence="2">Uncharacterized protein</fullName>
    </submittedName>
</protein>
<sequence length="100" mass="11488">MAARWRCRAGCCVPGRARRGSSSSWTASEASAPTSPTTDAGASRSRVRPHLGHAGSLRLQRHRPGWRLRYFVSWVWYEREVTLLERWIQDLRTRVLLRIG</sequence>
<evidence type="ECO:0000313" key="3">
    <source>
        <dbReference type="Proteomes" id="UP000001595"/>
    </source>
</evidence>
<reference evidence="2" key="2">
    <citation type="submission" date="2025-08" db="UniProtKB">
        <authorList>
            <consortium name="Ensembl"/>
        </authorList>
    </citation>
    <scope>IDENTIFICATION</scope>
</reference>
<dbReference type="InParanoid" id="H2P3S3"/>
<dbReference type="Ensembl" id="ENSPPYT00000013497.3">
    <property type="protein sequence ID" value="ENSPPYP00000012969.3"/>
    <property type="gene ID" value="ENSPPYG00000011626.3"/>
</dbReference>
<evidence type="ECO:0000256" key="1">
    <source>
        <dbReference type="SAM" id="MobiDB-lite"/>
    </source>
</evidence>
<organism evidence="2 3">
    <name type="scientific">Pongo abelii</name>
    <name type="common">Sumatran orangutan</name>
    <name type="synonym">Pongo pygmaeus abelii</name>
    <dbReference type="NCBI Taxonomy" id="9601"/>
    <lineage>
        <taxon>Eukaryota</taxon>
        <taxon>Metazoa</taxon>
        <taxon>Chordata</taxon>
        <taxon>Craniata</taxon>
        <taxon>Vertebrata</taxon>
        <taxon>Euteleostomi</taxon>
        <taxon>Mammalia</taxon>
        <taxon>Eutheria</taxon>
        <taxon>Euarchontoglires</taxon>
        <taxon>Primates</taxon>
        <taxon>Haplorrhini</taxon>
        <taxon>Catarrhini</taxon>
        <taxon>Hominidae</taxon>
        <taxon>Pongo</taxon>
    </lineage>
</organism>
<accession>H2P3S3</accession>
<dbReference type="Gene3D" id="2.60.120.260">
    <property type="entry name" value="Galactose-binding domain-like"/>
    <property type="match status" value="1"/>
</dbReference>
<dbReference type="AlphaFoldDB" id="H2P3S3"/>
<feature type="region of interest" description="Disordered" evidence="1">
    <location>
        <begin position="15"/>
        <end position="49"/>
    </location>
</feature>
<keyword evidence="3" id="KW-1185">Reference proteome</keyword>
<dbReference type="eggNOG" id="KOG2024">
    <property type="taxonomic scope" value="Eukaryota"/>
</dbReference>
<name>H2P3S3_PONAB</name>
<dbReference type="Proteomes" id="UP000001595">
    <property type="component" value="Chromosome 22"/>
</dbReference>
<feature type="compositionally biased region" description="Low complexity" evidence="1">
    <location>
        <begin position="20"/>
        <end position="43"/>
    </location>
</feature>
<dbReference type="SUPFAM" id="SSF49785">
    <property type="entry name" value="Galactose-binding domain-like"/>
    <property type="match status" value="1"/>
</dbReference>
<dbReference type="GeneTree" id="ENSGT00940000174299"/>